<proteinExistence type="predicted"/>
<dbReference type="RefSeq" id="WP_012963018.1">
    <property type="nucleotide sequence ID" value="NC_013799.1"/>
</dbReference>
<dbReference type="PATRIC" id="fig|608538.5.peg.369"/>
<dbReference type="Proteomes" id="UP000002574">
    <property type="component" value="Chromosome"/>
</dbReference>
<evidence type="ECO:0000256" key="10">
    <source>
        <dbReference type="NCBIfam" id="TIGR00187"/>
    </source>
</evidence>
<evidence type="ECO:0000256" key="6">
    <source>
        <dbReference type="ARBA" id="ARBA00013950"/>
    </source>
</evidence>
<accession>D3DG83</accession>
<dbReference type="PANTHER" id="PTHR21098:SF12">
    <property type="entry name" value="RIBOFLAVIN SYNTHASE"/>
    <property type="match status" value="1"/>
</dbReference>
<dbReference type="AlphaFoldDB" id="D3DG83"/>
<dbReference type="PROSITE" id="PS51177">
    <property type="entry name" value="LUMAZINE_BIND"/>
    <property type="match status" value="2"/>
</dbReference>
<dbReference type="EC" id="2.5.1.9" evidence="5 10"/>
<organism evidence="13 14">
    <name type="scientific">Hydrogenobacter thermophilus (strain DSM 6534 / IAM 12695 / TK-6)</name>
    <dbReference type="NCBI Taxonomy" id="608538"/>
    <lineage>
        <taxon>Bacteria</taxon>
        <taxon>Pseudomonadati</taxon>
        <taxon>Aquificota</taxon>
        <taxon>Aquificia</taxon>
        <taxon>Aquificales</taxon>
        <taxon>Aquificaceae</taxon>
        <taxon>Hydrogenobacter</taxon>
    </lineage>
</organism>
<evidence type="ECO:0000256" key="2">
    <source>
        <dbReference type="ARBA" id="ARBA00002803"/>
    </source>
</evidence>
<dbReference type="NCBIfam" id="NF009566">
    <property type="entry name" value="PRK13020.1"/>
    <property type="match status" value="1"/>
</dbReference>
<evidence type="ECO:0000259" key="12">
    <source>
        <dbReference type="PROSITE" id="PS51177"/>
    </source>
</evidence>
<evidence type="ECO:0000256" key="1">
    <source>
        <dbReference type="ARBA" id="ARBA00000968"/>
    </source>
</evidence>
<dbReference type="eggNOG" id="COG0307">
    <property type="taxonomic scope" value="Bacteria"/>
</dbReference>
<dbReference type="STRING" id="608538.HTH_0369"/>
<dbReference type="InterPro" id="IPR026017">
    <property type="entry name" value="Lumazine-bd_dom"/>
</dbReference>
<dbReference type="InterPro" id="IPR017938">
    <property type="entry name" value="Riboflavin_synthase-like_b-brl"/>
</dbReference>
<dbReference type="InterPro" id="IPR001783">
    <property type="entry name" value="Lumazine-bd"/>
</dbReference>
<evidence type="ECO:0000256" key="5">
    <source>
        <dbReference type="ARBA" id="ARBA00012827"/>
    </source>
</evidence>
<dbReference type="CDD" id="cd00402">
    <property type="entry name" value="Riboflavin_synthase_like"/>
    <property type="match status" value="1"/>
</dbReference>
<protein>
    <recommendedName>
        <fullName evidence="6 10">Riboflavin synthase</fullName>
        <ecNumber evidence="5 10">2.5.1.9</ecNumber>
    </recommendedName>
</protein>
<feature type="domain" description="Lumazine-binding" evidence="12">
    <location>
        <begin position="95"/>
        <end position="191"/>
    </location>
</feature>
<comment type="pathway">
    <text evidence="3">Cofactor biosynthesis; riboflavin biosynthesis; riboflavin from 2-hydroxy-3-oxobutyl phosphate and 5-amino-6-(D-ribitylamino)uracil: step 2/2.</text>
</comment>
<feature type="repeat" description="Lumazine-binding" evidence="11">
    <location>
        <begin position="95"/>
        <end position="191"/>
    </location>
</feature>
<dbReference type="GO" id="GO:0009231">
    <property type="term" value="P:riboflavin biosynthetic process"/>
    <property type="evidence" value="ECO:0007669"/>
    <property type="project" value="UniProtKB-KW"/>
</dbReference>
<evidence type="ECO:0000313" key="13">
    <source>
        <dbReference type="EMBL" id="BAI68835.1"/>
    </source>
</evidence>
<dbReference type="Pfam" id="PF00677">
    <property type="entry name" value="Lum_binding"/>
    <property type="match status" value="2"/>
</dbReference>
<feature type="repeat" description="Lumazine-binding" evidence="11">
    <location>
        <begin position="1"/>
        <end position="94"/>
    </location>
</feature>
<dbReference type="Gene3D" id="2.40.30.20">
    <property type="match status" value="2"/>
</dbReference>
<evidence type="ECO:0000313" key="14">
    <source>
        <dbReference type="Proteomes" id="UP000002574"/>
    </source>
</evidence>
<evidence type="ECO:0000256" key="8">
    <source>
        <dbReference type="ARBA" id="ARBA00022679"/>
    </source>
</evidence>
<dbReference type="InterPro" id="IPR023366">
    <property type="entry name" value="ATP_synth_asu-like_sf"/>
</dbReference>
<evidence type="ECO:0000256" key="3">
    <source>
        <dbReference type="ARBA" id="ARBA00004887"/>
    </source>
</evidence>
<dbReference type="PIRSF" id="PIRSF000498">
    <property type="entry name" value="Riboflavin_syn_A"/>
    <property type="match status" value="1"/>
</dbReference>
<keyword evidence="14" id="KW-1185">Reference proteome</keyword>
<dbReference type="FunFam" id="2.40.30.20:FF:000004">
    <property type="entry name" value="Riboflavin synthase, alpha subunit"/>
    <property type="match status" value="1"/>
</dbReference>
<sequence length="207" mass="23143">MFTGLVEDVGKVKNIKISSKGGTLEVITSLKEIKVGDSIAVNGVCLTVTKVEDSIISFDLSPETLRRSNLSKAFVGDLVNLERAIKVGDRLGGHILLGHVDFTSRIESFRSVGDHYELKIYIPDEWILYFVEKGSVGIDGISLTVNTVEGNLISLNIIPHTYQNTNLKGRKEGDHVNIEVDILGKYVINYLSKRRERRLDQLLERLF</sequence>
<dbReference type="PANTHER" id="PTHR21098">
    <property type="entry name" value="RIBOFLAVIN SYNTHASE ALPHA CHAIN"/>
    <property type="match status" value="1"/>
</dbReference>
<comment type="subunit">
    <text evidence="4">Homotrimer.</text>
</comment>
<comment type="function">
    <text evidence="2">Catalyzes the dismutation of two molecules of 6,7-dimethyl-8-ribityllumazine, resulting in the formation of riboflavin and 5-amino-6-(D-ribitylamino)uracil.</text>
</comment>
<dbReference type="GO" id="GO:0004746">
    <property type="term" value="F:riboflavin synthase activity"/>
    <property type="evidence" value="ECO:0007669"/>
    <property type="project" value="UniProtKB-UniRule"/>
</dbReference>
<name>D3DG83_HYDTT</name>
<dbReference type="OrthoDB" id="9788537at2"/>
<feature type="domain" description="Lumazine-binding" evidence="12">
    <location>
        <begin position="1"/>
        <end position="94"/>
    </location>
</feature>
<comment type="catalytic activity">
    <reaction evidence="1">
        <text>2 6,7-dimethyl-8-(1-D-ribityl)lumazine + H(+) = 5-amino-6-(D-ribitylamino)uracil + riboflavin</text>
        <dbReference type="Rhea" id="RHEA:20772"/>
        <dbReference type="ChEBI" id="CHEBI:15378"/>
        <dbReference type="ChEBI" id="CHEBI:15934"/>
        <dbReference type="ChEBI" id="CHEBI:57986"/>
        <dbReference type="ChEBI" id="CHEBI:58201"/>
        <dbReference type="EC" id="2.5.1.9"/>
    </reaction>
</comment>
<evidence type="ECO:0000256" key="11">
    <source>
        <dbReference type="PROSITE-ProRule" id="PRU00524"/>
    </source>
</evidence>
<evidence type="ECO:0000256" key="7">
    <source>
        <dbReference type="ARBA" id="ARBA00022619"/>
    </source>
</evidence>
<evidence type="ECO:0000256" key="9">
    <source>
        <dbReference type="ARBA" id="ARBA00022737"/>
    </source>
</evidence>
<gene>
    <name evidence="13" type="primary">ribC</name>
    <name evidence="13" type="ordered locus">HTH_0369</name>
</gene>
<keyword evidence="8" id="KW-0808">Transferase</keyword>
<dbReference type="KEGG" id="hth:HTH_0369"/>
<dbReference type="KEGG" id="hte:Hydth_0367"/>
<dbReference type="FunFam" id="2.40.30.20:FF:000003">
    <property type="entry name" value="Riboflavin synthase, alpha subunit"/>
    <property type="match status" value="1"/>
</dbReference>
<keyword evidence="9" id="KW-0677">Repeat</keyword>
<dbReference type="EMBL" id="AP011112">
    <property type="protein sequence ID" value="BAI68835.1"/>
    <property type="molecule type" value="Genomic_DNA"/>
</dbReference>
<dbReference type="NCBIfam" id="NF006767">
    <property type="entry name" value="PRK09289.1"/>
    <property type="match status" value="1"/>
</dbReference>
<dbReference type="NCBIfam" id="TIGR00187">
    <property type="entry name" value="ribE"/>
    <property type="match status" value="1"/>
</dbReference>
<keyword evidence="7" id="KW-0686">Riboflavin biosynthesis</keyword>
<dbReference type="SUPFAM" id="SSF63380">
    <property type="entry name" value="Riboflavin synthase domain-like"/>
    <property type="match status" value="2"/>
</dbReference>
<reference evidence="13 14" key="1">
    <citation type="journal article" date="2010" name="J. Bacteriol.">
        <title>Complete genome sequence of the thermophilic, obligately chemolithoautotrophic hydrogen-oxidizing bacterium Hydrogenobacter thermophilus TK-6.</title>
        <authorList>
            <person name="Arai H."/>
            <person name="Kanbe H."/>
            <person name="Ishii M."/>
            <person name="Igarashi Y."/>
        </authorList>
    </citation>
    <scope>NUCLEOTIDE SEQUENCE [LARGE SCALE GENOMIC DNA]</scope>
    <source>
        <strain evidence="14">DSM 6534 / IAM 12695 / TK-6 [Tokyo]</strain>
    </source>
</reference>
<evidence type="ECO:0000256" key="4">
    <source>
        <dbReference type="ARBA" id="ARBA00011233"/>
    </source>
</evidence>